<dbReference type="GO" id="GO:0019253">
    <property type="term" value="P:reductive pentose-phosphate cycle"/>
    <property type="evidence" value="ECO:0007669"/>
    <property type="project" value="UniProtKB-UniPathway"/>
</dbReference>
<dbReference type="InterPro" id="IPR013785">
    <property type="entry name" value="Aldolase_TIM"/>
</dbReference>
<evidence type="ECO:0000256" key="2">
    <source>
        <dbReference type="ARBA" id="ARBA00022567"/>
    </source>
</evidence>
<dbReference type="CDD" id="cd00947">
    <property type="entry name" value="TBP_aldolase_IIB"/>
    <property type="match status" value="1"/>
</dbReference>
<keyword evidence="5" id="KW-0456">Lyase</keyword>
<sequence length="283" mass="30107">MYTTSKEILKAAQAGHYAVPAFDCVSDVLVRAILDCAEEQRSPVLLMALEHDLAGKGMLYISGLIRAVAPAYEVPVALHLDHATDIDQVKRALDHGFTSVMFDGSTLPLDDNIRITRQVVELAARYGASTEAELGRVAGKELDGGDTGESVLTAPEDVARFVAETGVDSLAVSIGTAHGIYTSLPNLHLDRLSEIRAASDVPLVLHGGSGTPEDQLQEAIRRGITKINIYADLRIAMGAAFAATAADVKRPDPLPDELFAGMHAAIKATVARKIAVCMSARRV</sequence>
<dbReference type="PIRSF" id="PIRSF001359">
    <property type="entry name" value="F_bP_aldolase_II"/>
    <property type="match status" value="1"/>
</dbReference>
<dbReference type="GO" id="GO:0009025">
    <property type="term" value="F:tagatose-bisphosphate aldolase activity"/>
    <property type="evidence" value="ECO:0007669"/>
    <property type="project" value="UniProtKB-EC"/>
</dbReference>
<organism evidence="5">
    <name type="scientific">uncultured Alphaproteobacteria bacterium</name>
    <dbReference type="NCBI Taxonomy" id="91750"/>
    <lineage>
        <taxon>Bacteria</taxon>
        <taxon>Pseudomonadati</taxon>
        <taxon>Pseudomonadota</taxon>
        <taxon>Alphaproteobacteria</taxon>
        <taxon>environmental samples</taxon>
    </lineage>
</organism>
<name>A0A212JHM0_9PROT</name>
<keyword evidence="4" id="KW-0862">Zinc</keyword>
<dbReference type="InterPro" id="IPR000771">
    <property type="entry name" value="FBA_II"/>
</dbReference>
<dbReference type="PANTHER" id="PTHR30304">
    <property type="entry name" value="D-TAGATOSE-1,6-BISPHOSPHATE ALDOLASE"/>
    <property type="match status" value="1"/>
</dbReference>
<evidence type="ECO:0000256" key="4">
    <source>
        <dbReference type="PIRSR" id="PIRSR001359-3"/>
    </source>
</evidence>
<feature type="binding site" evidence="4">
    <location>
        <position position="178"/>
    </location>
    <ligand>
        <name>Zn(2+)</name>
        <dbReference type="ChEBI" id="CHEBI:29105"/>
        <label>1</label>
        <note>catalytic</note>
    </ligand>
</feature>
<feature type="active site" description="Proton donor" evidence="3">
    <location>
        <position position="81"/>
    </location>
</feature>
<feature type="binding site" evidence="4">
    <location>
        <position position="103"/>
    </location>
    <ligand>
        <name>Zn(2+)</name>
        <dbReference type="ChEBI" id="CHEBI:29105"/>
        <label>2</label>
    </ligand>
</feature>
<evidence type="ECO:0000256" key="1">
    <source>
        <dbReference type="ARBA" id="ARBA00005215"/>
    </source>
</evidence>
<dbReference type="GO" id="GO:0008270">
    <property type="term" value="F:zinc ion binding"/>
    <property type="evidence" value="ECO:0007669"/>
    <property type="project" value="InterPro"/>
</dbReference>
<feature type="binding site" evidence="4">
    <location>
        <position position="206"/>
    </location>
    <ligand>
        <name>Zn(2+)</name>
        <dbReference type="ChEBI" id="CHEBI:29105"/>
        <label>1</label>
        <note>catalytic</note>
    </ligand>
</feature>
<dbReference type="SUPFAM" id="SSF51569">
    <property type="entry name" value="Aldolase"/>
    <property type="match status" value="1"/>
</dbReference>
<evidence type="ECO:0000313" key="5">
    <source>
        <dbReference type="EMBL" id="SBV98932.1"/>
    </source>
</evidence>
<keyword evidence="4" id="KW-0479">Metal-binding</keyword>
<dbReference type="EC" id="4.1.2.40" evidence="5"/>
<dbReference type="UniPathway" id="UPA00116"/>
<feature type="binding site" evidence="4">
    <location>
        <position position="133"/>
    </location>
    <ligand>
        <name>Zn(2+)</name>
        <dbReference type="ChEBI" id="CHEBI:29105"/>
        <label>2</label>
    </ligand>
</feature>
<keyword evidence="2" id="KW-0113">Calvin cycle</keyword>
<dbReference type="EMBL" id="FLUO01000001">
    <property type="protein sequence ID" value="SBV98932.1"/>
    <property type="molecule type" value="Genomic_DNA"/>
</dbReference>
<dbReference type="InterPro" id="IPR050246">
    <property type="entry name" value="Class_II_FBP_aldolase"/>
</dbReference>
<dbReference type="NCBIfam" id="TIGR00167">
    <property type="entry name" value="cbbA"/>
    <property type="match status" value="1"/>
</dbReference>
<feature type="binding site" evidence="4">
    <location>
        <position position="82"/>
    </location>
    <ligand>
        <name>Zn(2+)</name>
        <dbReference type="ChEBI" id="CHEBI:29105"/>
        <label>1</label>
        <note>catalytic</note>
    </ligand>
</feature>
<comment type="cofactor">
    <cofactor evidence="4">
        <name>Zn(2+)</name>
        <dbReference type="ChEBI" id="CHEBI:29105"/>
    </cofactor>
    <text evidence="4">Binds 2 Zn(2+) ions per subunit. One is catalytic and the other provides a structural contribution.</text>
</comment>
<dbReference type="PANTHER" id="PTHR30304:SF0">
    <property type="entry name" value="D-TAGATOSE-1,6-BISPHOSPHATE ALDOLASE SUBUNIT GATY-RELATED"/>
    <property type="match status" value="1"/>
</dbReference>
<proteinExistence type="predicted"/>
<protein>
    <submittedName>
        <fullName evidence="5">D-tagatose-1,6-bisphosphate aldolase subunit KbaY</fullName>
        <ecNumber evidence="5">4.1.2.40</ecNumber>
    </submittedName>
</protein>
<gene>
    <name evidence="5" type="primary">kbaY</name>
    <name evidence="5" type="ORF">KL86APRO_11076</name>
</gene>
<dbReference type="Pfam" id="PF01116">
    <property type="entry name" value="F_bP_aldolase"/>
    <property type="match status" value="1"/>
</dbReference>
<evidence type="ECO:0000256" key="3">
    <source>
        <dbReference type="PIRSR" id="PIRSR001359-1"/>
    </source>
</evidence>
<dbReference type="PROSITE" id="PS00602">
    <property type="entry name" value="ALDOLASE_CLASS_II_1"/>
    <property type="match status" value="1"/>
</dbReference>
<comment type="pathway">
    <text evidence="1">Carbohydrate biosynthesis; Calvin cycle.</text>
</comment>
<accession>A0A212JHM0</accession>
<reference evidence="5" key="1">
    <citation type="submission" date="2016-04" db="EMBL/GenBank/DDBJ databases">
        <authorList>
            <person name="Evans L.H."/>
            <person name="Alamgir A."/>
            <person name="Owens N."/>
            <person name="Weber N.D."/>
            <person name="Virtaneva K."/>
            <person name="Barbian K."/>
            <person name="Babar A."/>
            <person name="Rosenke K."/>
        </authorList>
    </citation>
    <scope>NUCLEOTIDE SEQUENCE</scope>
    <source>
        <strain evidence="5">86</strain>
    </source>
</reference>
<dbReference type="Gene3D" id="3.20.20.70">
    <property type="entry name" value="Aldolase class I"/>
    <property type="match status" value="1"/>
</dbReference>
<dbReference type="AlphaFoldDB" id="A0A212JHM0"/>